<evidence type="ECO:0000256" key="1">
    <source>
        <dbReference type="ARBA" id="ARBA00008270"/>
    </source>
</evidence>
<dbReference type="AlphaFoldDB" id="A0A0F9W1U4"/>
<accession>A0A0F9W1U4</accession>
<comment type="caution">
    <text evidence="3">The sequence shown here is derived from an EMBL/GenBank/DDBJ whole genome shotgun (WGS) entry which is preliminary data.</text>
</comment>
<dbReference type="PANTHER" id="PTHR13774:SF17">
    <property type="entry name" value="PHENAZINE BIOSYNTHESIS-LIKE DOMAIN-CONTAINING PROTEIN"/>
    <property type="match status" value="1"/>
</dbReference>
<evidence type="ECO:0008006" key="4">
    <source>
        <dbReference type="Google" id="ProtNLM"/>
    </source>
</evidence>
<sequence>MVFNTKSRQLYVHVENDMYVINSPESNPVKSELPNFIKEVLKSRDYILVYETEQGVRSIKIDKSIFDKENIDPGGVVITAKGNNSDFVSRFFIPKATIFEDPDTGSAHASLIPYWSKVLNKKGMSAIQLSTRKGKLFCTNKKERVLIAGKAKTFSEGTLWTE</sequence>
<evidence type="ECO:0000313" key="3">
    <source>
        <dbReference type="EMBL" id="KKO06198.1"/>
    </source>
</evidence>
<comment type="similarity">
    <text evidence="1">Belongs to the PhzF family.</text>
</comment>
<reference evidence="3" key="1">
    <citation type="journal article" date="2015" name="Nature">
        <title>Complex archaea that bridge the gap between prokaryotes and eukaryotes.</title>
        <authorList>
            <person name="Spang A."/>
            <person name="Saw J.H."/>
            <person name="Jorgensen S.L."/>
            <person name="Zaremba-Niedzwiedzka K."/>
            <person name="Martijn J."/>
            <person name="Lind A.E."/>
            <person name="van Eijk R."/>
            <person name="Schleper C."/>
            <person name="Guy L."/>
            <person name="Ettema T.J."/>
        </authorList>
    </citation>
    <scope>NUCLEOTIDE SEQUENCE</scope>
</reference>
<evidence type="ECO:0000256" key="2">
    <source>
        <dbReference type="ARBA" id="ARBA00023235"/>
    </source>
</evidence>
<dbReference type="GO" id="GO:0016853">
    <property type="term" value="F:isomerase activity"/>
    <property type="evidence" value="ECO:0007669"/>
    <property type="project" value="UniProtKB-KW"/>
</dbReference>
<dbReference type="SUPFAM" id="SSF54506">
    <property type="entry name" value="Diaminopimelate epimerase-like"/>
    <property type="match status" value="1"/>
</dbReference>
<dbReference type="EMBL" id="LAZR01000016">
    <property type="protein sequence ID" value="KKO06198.1"/>
    <property type="molecule type" value="Genomic_DNA"/>
</dbReference>
<organism evidence="3">
    <name type="scientific">marine sediment metagenome</name>
    <dbReference type="NCBI Taxonomy" id="412755"/>
    <lineage>
        <taxon>unclassified sequences</taxon>
        <taxon>metagenomes</taxon>
        <taxon>ecological metagenomes</taxon>
    </lineage>
</organism>
<keyword evidence="2" id="KW-0413">Isomerase</keyword>
<name>A0A0F9W1U4_9ZZZZ</name>
<dbReference type="Gene3D" id="3.10.310.10">
    <property type="entry name" value="Diaminopimelate Epimerase, Chain A, domain 1"/>
    <property type="match status" value="1"/>
</dbReference>
<gene>
    <name evidence="3" type="ORF">LCGC14_0066160</name>
</gene>
<dbReference type="Pfam" id="PF02567">
    <property type="entry name" value="PhzC-PhzF"/>
    <property type="match status" value="1"/>
</dbReference>
<dbReference type="GO" id="GO:0005737">
    <property type="term" value="C:cytoplasm"/>
    <property type="evidence" value="ECO:0007669"/>
    <property type="project" value="TreeGrafter"/>
</dbReference>
<protein>
    <recommendedName>
        <fullName evidence="4">PhzF family phenazine biosynthesis protein</fullName>
    </recommendedName>
</protein>
<dbReference type="PANTHER" id="PTHR13774">
    <property type="entry name" value="PHENAZINE BIOSYNTHESIS PROTEIN"/>
    <property type="match status" value="1"/>
</dbReference>
<proteinExistence type="inferred from homology"/>
<dbReference type="InterPro" id="IPR003719">
    <property type="entry name" value="Phenazine_PhzF-like"/>
</dbReference>